<comment type="caution">
    <text evidence="2">The sequence shown here is derived from an EMBL/GenBank/DDBJ whole genome shotgun (WGS) entry which is preliminary data.</text>
</comment>
<feature type="coiled-coil region" evidence="1">
    <location>
        <begin position="34"/>
        <end position="61"/>
    </location>
</feature>
<keyword evidence="1" id="KW-0175">Coiled coil</keyword>
<evidence type="ECO:0000313" key="3">
    <source>
        <dbReference type="Proteomes" id="UP001158076"/>
    </source>
</evidence>
<evidence type="ECO:0000313" key="2">
    <source>
        <dbReference type="EMBL" id="MDH0149176.1"/>
    </source>
</evidence>
<sequence>MIGAFLIATCVLALLLIESKRAKTRIEATLETSVARHKALLQEHRAEIEVIEDQHQVQLAKLAMTHSQELDGMRGILAISDLDRDEALRNTDTAKRQATLLRNQLDEIHVFLESCSAGTDETAMAIRHRLFQIHSEAC</sequence>
<dbReference type="Proteomes" id="UP001158076">
    <property type="component" value="Unassembled WGS sequence"/>
</dbReference>
<protein>
    <submittedName>
        <fullName evidence="2">Uncharacterized protein</fullName>
    </submittedName>
</protein>
<name>A0AA42HGF9_STUST</name>
<proteinExistence type="predicted"/>
<reference evidence="2" key="1">
    <citation type="submission" date="2022-09" db="EMBL/GenBank/DDBJ databases">
        <title>Intensive care unit water sources are persistently colonized with multi-drug resistant bacteria and are the site of extensive horizontal gene transfer of antibiotic resistance genes.</title>
        <authorList>
            <person name="Diorio-Toth L."/>
        </authorList>
    </citation>
    <scope>NUCLEOTIDE SEQUENCE</scope>
    <source>
        <strain evidence="2">GD04147</strain>
    </source>
</reference>
<organism evidence="2 3">
    <name type="scientific">Stutzerimonas stutzeri</name>
    <name type="common">Pseudomonas stutzeri</name>
    <dbReference type="NCBI Taxonomy" id="316"/>
    <lineage>
        <taxon>Bacteria</taxon>
        <taxon>Pseudomonadati</taxon>
        <taxon>Pseudomonadota</taxon>
        <taxon>Gammaproteobacteria</taxon>
        <taxon>Pseudomonadales</taxon>
        <taxon>Pseudomonadaceae</taxon>
        <taxon>Stutzerimonas</taxon>
    </lineage>
</organism>
<evidence type="ECO:0000256" key="1">
    <source>
        <dbReference type="SAM" id="Coils"/>
    </source>
</evidence>
<accession>A0AA42HGF9</accession>
<gene>
    <name evidence="2" type="ORF">N7335_22570</name>
</gene>
<dbReference type="RefSeq" id="WP_279648046.1">
    <property type="nucleotide sequence ID" value="NZ_JAODZE010000052.1"/>
</dbReference>
<dbReference type="EMBL" id="JAODZE010000052">
    <property type="protein sequence ID" value="MDH0149176.1"/>
    <property type="molecule type" value="Genomic_DNA"/>
</dbReference>
<dbReference type="AlphaFoldDB" id="A0AA42HGF9"/>